<reference evidence="2" key="1">
    <citation type="journal article" date="2014" name="Front. Microbiol.">
        <title>High frequency of phylogenetically diverse reductive dehalogenase-homologous genes in deep subseafloor sedimentary metagenomes.</title>
        <authorList>
            <person name="Kawai M."/>
            <person name="Futagami T."/>
            <person name="Toyoda A."/>
            <person name="Takaki Y."/>
            <person name="Nishi S."/>
            <person name="Hori S."/>
            <person name="Arai W."/>
            <person name="Tsubouchi T."/>
            <person name="Morono Y."/>
            <person name="Uchiyama I."/>
            <person name="Ito T."/>
            <person name="Fujiyama A."/>
            <person name="Inagaki F."/>
            <person name="Takami H."/>
        </authorList>
    </citation>
    <scope>NUCLEOTIDE SEQUENCE</scope>
    <source>
        <strain evidence="2">Expedition CK06-06</strain>
    </source>
</reference>
<feature type="region of interest" description="Disordered" evidence="1">
    <location>
        <begin position="1"/>
        <end position="21"/>
    </location>
</feature>
<evidence type="ECO:0000313" key="2">
    <source>
        <dbReference type="EMBL" id="GAH34919.1"/>
    </source>
</evidence>
<name>X1FZZ9_9ZZZZ</name>
<dbReference type="EMBL" id="BARU01011929">
    <property type="protein sequence ID" value="GAH34919.1"/>
    <property type="molecule type" value="Genomic_DNA"/>
</dbReference>
<protein>
    <submittedName>
        <fullName evidence="2">Uncharacterized protein</fullName>
    </submittedName>
</protein>
<gene>
    <name evidence="2" type="ORF">S03H2_22216</name>
</gene>
<proteinExistence type="predicted"/>
<dbReference type="AlphaFoldDB" id="X1FZZ9"/>
<evidence type="ECO:0000256" key="1">
    <source>
        <dbReference type="SAM" id="MobiDB-lite"/>
    </source>
</evidence>
<organism evidence="2">
    <name type="scientific">marine sediment metagenome</name>
    <dbReference type="NCBI Taxonomy" id="412755"/>
    <lineage>
        <taxon>unclassified sequences</taxon>
        <taxon>metagenomes</taxon>
        <taxon>ecological metagenomes</taxon>
    </lineage>
</organism>
<accession>X1FZZ9</accession>
<sequence>MSPQMNKTNPNAKKRASNTSKDITPGVFVKYFKTINLYNQPPELK</sequence>
<comment type="caution">
    <text evidence="2">The sequence shown here is derived from an EMBL/GenBank/DDBJ whole genome shotgun (WGS) entry which is preliminary data.</text>
</comment>